<feature type="compositionally biased region" description="Low complexity" evidence="1">
    <location>
        <begin position="144"/>
        <end position="157"/>
    </location>
</feature>
<reference evidence="2" key="2">
    <citation type="submission" date="2023-05" db="EMBL/GenBank/DDBJ databases">
        <authorList>
            <consortium name="Lawrence Berkeley National Laboratory"/>
            <person name="Steindorff A."/>
            <person name="Hensen N."/>
            <person name="Bonometti L."/>
            <person name="Westerberg I."/>
            <person name="Brannstrom I.O."/>
            <person name="Guillou S."/>
            <person name="Cros-Aarteil S."/>
            <person name="Calhoun S."/>
            <person name="Haridas S."/>
            <person name="Kuo A."/>
            <person name="Mondo S."/>
            <person name="Pangilinan J."/>
            <person name="Riley R."/>
            <person name="Labutti K."/>
            <person name="Andreopoulos B."/>
            <person name="Lipzen A."/>
            <person name="Chen C."/>
            <person name="Yanf M."/>
            <person name="Daum C."/>
            <person name="Ng V."/>
            <person name="Clum A."/>
            <person name="Ohm R."/>
            <person name="Martin F."/>
            <person name="Silar P."/>
            <person name="Natvig D."/>
            <person name="Lalanne C."/>
            <person name="Gautier V."/>
            <person name="Ament-Velasquez S.L."/>
            <person name="Kruys A."/>
            <person name="Hutchinson M.I."/>
            <person name="Powell A.J."/>
            <person name="Barry K."/>
            <person name="Miller A.N."/>
            <person name="Grigoriev I.V."/>
            <person name="Debuchy R."/>
            <person name="Gladieux P."/>
            <person name="Thoren M.H."/>
            <person name="Johannesson H."/>
        </authorList>
    </citation>
    <scope>NUCLEOTIDE SEQUENCE</scope>
    <source>
        <strain evidence="2">CBS 990.96</strain>
    </source>
</reference>
<feature type="compositionally biased region" description="Polar residues" evidence="1">
    <location>
        <begin position="33"/>
        <end position="48"/>
    </location>
</feature>
<name>A0AAN7BRC1_9PEZI</name>
<organism evidence="2 3">
    <name type="scientific">Podospora fimiseda</name>
    <dbReference type="NCBI Taxonomy" id="252190"/>
    <lineage>
        <taxon>Eukaryota</taxon>
        <taxon>Fungi</taxon>
        <taxon>Dikarya</taxon>
        <taxon>Ascomycota</taxon>
        <taxon>Pezizomycotina</taxon>
        <taxon>Sordariomycetes</taxon>
        <taxon>Sordariomycetidae</taxon>
        <taxon>Sordariales</taxon>
        <taxon>Podosporaceae</taxon>
        <taxon>Podospora</taxon>
    </lineage>
</organism>
<feature type="region of interest" description="Disordered" evidence="1">
    <location>
        <begin position="1"/>
        <end position="102"/>
    </location>
</feature>
<feature type="compositionally biased region" description="Low complexity" evidence="1">
    <location>
        <begin position="49"/>
        <end position="73"/>
    </location>
</feature>
<evidence type="ECO:0000256" key="1">
    <source>
        <dbReference type="SAM" id="MobiDB-lite"/>
    </source>
</evidence>
<reference evidence="2" key="1">
    <citation type="journal article" date="2023" name="Mol. Phylogenet. Evol.">
        <title>Genome-scale phylogeny and comparative genomics of the fungal order Sordariales.</title>
        <authorList>
            <person name="Hensen N."/>
            <person name="Bonometti L."/>
            <person name="Westerberg I."/>
            <person name="Brannstrom I.O."/>
            <person name="Guillou S."/>
            <person name="Cros-Aarteil S."/>
            <person name="Calhoun S."/>
            <person name="Haridas S."/>
            <person name="Kuo A."/>
            <person name="Mondo S."/>
            <person name="Pangilinan J."/>
            <person name="Riley R."/>
            <person name="LaButti K."/>
            <person name="Andreopoulos B."/>
            <person name="Lipzen A."/>
            <person name="Chen C."/>
            <person name="Yan M."/>
            <person name="Daum C."/>
            <person name="Ng V."/>
            <person name="Clum A."/>
            <person name="Steindorff A."/>
            <person name="Ohm R.A."/>
            <person name="Martin F."/>
            <person name="Silar P."/>
            <person name="Natvig D.O."/>
            <person name="Lalanne C."/>
            <person name="Gautier V."/>
            <person name="Ament-Velasquez S.L."/>
            <person name="Kruys A."/>
            <person name="Hutchinson M.I."/>
            <person name="Powell A.J."/>
            <person name="Barry K."/>
            <person name="Miller A.N."/>
            <person name="Grigoriev I.V."/>
            <person name="Debuchy R."/>
            <person name="Gladieux P."/>
            <person name="Hiltunen Thoren M."/>
            <person name="Johannesson H."/>
        </authorList>
    </citation>
    <scope>NUCLEOTIDE SEQUENCE</scope>
    <source>
        <strain evidence="2">CBS 990.96</strain>
    </source>
</reference>
<dbReference type="EMBL" id="MU865323">
    <property type="protein sequence ID" value="KAK4228089.1"/>
    <property type="molecule type" value="Genomic_DNA"/>
</dbReference>
<feature type="region of interest" description="Disordered" evidence="1">
    <location>
        <begin position="135"/>
        <end position="199"/>
    </location>
</feature>
<evidence type="ECO:0000313" key="2">
    <source>
        <dbReference type="EMBL" id="KAK4228089.1"/>
    </source>
</evidence>
<accession>A0AAN7BRC1</accession>
<evidence type="ECO:0000313" key="3">
    <source>
        <dbReference type="Proteomes" id="UP001301958"/>
    </source>
</evidence>
<gene>
    <name evidence="2" type="ORF">QBC38DRAFT_443145</name>
</gene>
<proteinExistence type="predicted"/>
<protein>
    <submittedName>
        <fullName evidence="2">Uncharacterized protein</fullName>
    </submittedName>
</protein>
<feature type="compositionally biased region" description="Polar residues" evidence="1">
    <location>
        <begin position="165"/>
        <end position="179"/>
    </location>
</feature>
<dbReference type="AlphaFoldDB" id="A0AAN7BRC1"/>
<feature type="compositionally biased region" description="Polar residues" evidence="1">
    <location>
        <begin position="1"/>
        <end position="10"/>
    </location>
</feature>
<feature type="compositionally biased region" description="Low complexity" evidence="1">
    <location>
        <begin position="22"/>
        <end position="32"/>
    </location>
</feature>
<sequence length="199" mass="21193">MSSPLQTIKSTILKGLGKSDPSNTSNTFSSSTGQASNTTTFNITTSKENPPYSTGSYTTSTNTTDTPKKSSSSIPGNESHPPREIEQGLSTSDDIPIFKTTKSGRKIISGHIEPDYGDMTAEWEPNRLERAERMVERVMGGEGKNTSGSTSSSASSSGGSGKTINPENTKPQTKDTASVENMLRSDKDMTALIGEHFSN</sequence>
<comment type="caution">
    <text evidence="2">The sequence shown here is derived from an EMBL/GenBank/DDBJ whole genome shotgun (WGS) entry which is preliminary data.</text>
</comment>
<dbReference type="Proteomes" id="UP001301958">
    <property type="component" value="Unassembled WGS sequence"/>
</dbReference>
<keyword evidence="3" id="KW-1185">Reference proteome</keyword>